<comment type="caution">
    <text evidence="2">The sequence shown here is derived from an EMBL/GenBank/DDBJ whole genome shotgun (WGS) entry which is preliminary data.</text>
</comment>
<name>A0A8T1HJI0_9STRA</name>
<evidence type="ECO:0000313" key="3">
    <source>
        <dbReference type="Proteomes" id="UP000760860"/>
    </source>
</evidence>
<protein>
    <submittedName>
        <fullName evidence="2">Uncharacterized protein</fullName>
    </submittedName>
</protein>
<dbReference type="AlphaFoldDB" id="A0A8T1HJI0"/>
<accession>A0A8T1HJI0</accession>
<gene>
    <name evidence="2" type="ORF">PC129_g16764</name>
</gene>
<reference evidence="2" key="1">
    <citation type="submission" date="2018-05" db="EMBL/GenBank/DDBJ databases">
        <title>Effector identification in a new, highly contiguous assembly of the strawberry crown rot pathogen Phytophthora cactorum.</title>
        <authorList>
            <person name="Armitage A.D."/>
            <person name="Nellist C.F."/>
            <person name="Bates H."/>
            <person name="Vickerstaff R.J."/>
            <person name="Harrison R.J."/>
        </authorList>
    </citation>
    <scope>NUCLEOTIDE SEQUENCE</scope>
    <source>
        <strain evidence="2">P421</strain>
    </source>
</reference>
<evidence type="ECO:0000256" key="1">
    <source>
        <dbReference type="SAM" id="MobiDB-lite"/>
    </source>
</evidence>
<sequence>MEGIGAADGFKKGVSRASDSKDRPFTLMGGPRLPAAPLRSDLATQSLNFAVISVSDTVQFQIHLERSNWSQRVGCREWQQQNTTART</sequence>
<dbReference type="EMBL" id="RCMV01000857">
    <property type="protein sequence ID" value="KAG3212279.1"/>
    <property type="molecule type" value="Genomic_DNA"/>
</dbReference>
<dbReference type="Proteomes" id="UP000760860">
    <property type="component" value="Unassembled WGS sequence"/>
</dbReference>
<organism evidence="2 3">
    <name type="scientific">Phytophthora cactorum</name>
    <dbReference type="NCBI Taxonomy" id="29920"/>
    <lineage>
        <taxon>Eukaryota</taxon>
        <taxon>Sar</taxon>
        <taxon>Stramenopiles</taxon>
        <taxon>Oomycota</taxon>
        <taxon>Peronosporomycetes</taxon>
        <taxon>Peronosporales</taxon>
        <taxon>Peronosporaceae</taxon>
        <taxon>Phytophthora</taxon>
    </lineage>
</organism>
<evidence type="ECO:0000313" key="2">
    <source>
        <dbReference type="EMBL" id="KAG3212279.1"/>
    </source>
</evidence>
<feature type="region of interest" description="Disordered" evidence="1">
    <location>
        <begin position="1"/>
        <end position="32"/>
    </location>
</feature>
<proteinExistence type="predicted"/>